<name>A0A0F9CXD3_9ZZZZ</name>
<organism evidence="1">
    <name type="scientific">marine sediment metagenome</name>
    <dbReference type="NCBI Taxonomy" id="412755"/>
    <lineage>
        <taxon>unclassified sequences</taxon>
        <taxon>metagenomes</taxon>
        <taxon>ecological metagenomes</taxon>
    </lineage>
</organism>
<proteinExistence type="predicted"/>
<accession>A0A0F9CXD3</accession>
<protein>
    <recommendedName>
        <fullName evidence="2">Carbohydrate-binding domain-containing protein</fullName>
    </recommendedName>
</protein>
<comment type="caution">
    <text evidence="1">The sequence shown here is derived from an EMBL/GenBank/DDBJ whole genome shotgun (WGS) entry which is preliminary data.</text>
</comment>
<dbReference type="EMBL" id="LAZR01042125">
    <property type="protein sequence ID" value="KKL10281.1"/>
    <property type="molecule type" value="Genomic_DNA"/>
</dbReference>
<sequence>MNTTRRYGRLLAVSLVCLLISSPSPAAKRPDLPTVPLADKPPTVDGDLSDPAWKKALPFKLDGFCDQARRAKGLKPKDPTEALAIADAENLYIGFRCRESHPDGPWVYRNERLKRRANSHVMGGDYVAVAVDMGRFGFYNYYMFFINPSGELYRCFTWPHRYDLVLRDHALPNADAAAKVDKAGKTWTVELKVPLKDLLRYPSDGFPSVIGLDLRRVQWGADRGRQELEIYWTGMANVTKNRVAPQYDHMATWKPLFATYPNYPNAYAAGRGWVQLVFPESFGHVRIASGTIDNALVSGQGKRLIGLIATRTNWRETKKTRARVIKMFDAPRMETWADLRPSP</sequence>
<dbReference type="AlphaFoldDB" id="A0A0F9CXD3"/>
<reference evidence="1" key="1">
    <citation type="journal article" date="2015" name="Nature">
        <title>Complex archaea that bridge the gap between prokaryotes and eukaryotes.</title>
        <authorList>
            <person name="Spang A."/>
            <person name="Saw J.H."/>
            <person name="Jorgensen S.L."/>
            <person name="Zaremba-Niedzwiedzka K."/>
            <person name="Martijn J."/>
            <person name="Lind A.E."/>
            <person name="van Eijk R."/>
            <person name="Schleper C."/>
            <person name="Guy L."/>
            <person name="Ettema T.J."/>
        </authorList>
    </citation>
    <scope>NUCLEOTIDE SEQUENCE</scope>
</reference>
<dbReference type="Gene3D" id="2.60.40.1190">
    <property type="match status" value="1"/>
</dbReference>
<evidence type="ECO:0008006" key="2">
    <source>
        <dbReference type="Google" id="ProtNLM"/>
    </source>
</evidence>
<gene>
    <name evidence="1" type="ORF">LCGC14_2557410</name>
</gene>
<dbReference type="SUPFAM" id="SSF49344">
    <property type="entry name" value="CBD9-like"/>
    <property type="match status" value="1"/>
</dbReference>
<evidence type="ECO:0000313" key="1">
    <source>
        <dbReference type="EMBL" id="KKL10281.1"/>
    </source>
</evidence>
<feature type="non-terminal residue" evidence="1">
    <location>
        <position position="343"/>
    </location>
</feature>